<comment type="caution">
    <text evidence="1">The sequence shown here is derived from an EMBL/GenBank/DDBJ whole genome shotgun (WGS) entry which is preliminary data.</text>
</comment>
<accession>A0ABW3TWX4</accession>
<dbReference type="Proteomes" id="UP001597231">
    <property type="component" value="Unassembled WGS sequence"/>
</dbReference>
<keyword evidence="2" id="KW-1185">Reference proteome</keyword>
<organism evidence="1 2">
    <name type="scientific">Sporosarcina contaminans</name>
    <dbReference type="NCBI Taxonomy" id="633403"/>
    <lineage>
        <taxon>Bacteria</taxon>
        <taxon>Bacillati</taxon>
        <taxon>Bacillota</taxon>
        <taxon>Bacilli</taxon>
        <taxon>Bacillales</taxon>
        <taxon>Caryophanaceae</taxon>
        <taxon>Sporosarcina</taxon>
    </lineage>
</organism>
<evidence type="ECO:0000313" key="2">
    <source>
        <dbReference type="Proteomes" id="UP001597231"/>
    </source>
</evidence>
<dbReference type="RefSeq" id="WP_336823692.1">
    <property type="nucleotide sequence ID" value="NZ_JBHTLT010000042.1"/>
</dbReference>
<evidence type="ECO:0000313" key="1">
    <source>
        <dbReference type="EMBL" id="MFD1205200.1"/>
    </source>
</evidence>
<name>A0ABW3TWX4_9BACL</name>
<dbReference type="EMBL" id="JBHTLT010000042">
    <property type="protein sequence ID" value="MFD1205200.1"/>
    <property type="molecule type" value="Genomic_DNA"/>
</dbReference>
<sequence>MDNKERQLFNFYYNKFAERRFDEKDVFGFLSFARKYTENNRVMKELGNFIVHRENTTGQVQAFFEDCKQIIDNLNQRGNRKIYHLFSFKEIRNDFNALLSEIGFEKLSPEVMNDFVLCIISLLQDVKLMFGNKEMGHLSFAASSKELFLMGNMKAYHNGRYIPVTFPVLSVKNMYETIKPQDHNDTPYLFDHAIVEIMNIDGRLVITFPTLS</sequence>
<gene>
    <name evidence="1" type="ORF">ACFQ38_08790</name>
</gene>
<reference evidence="2" key="1">
    <citation type="journal article" date="2019" name="Int. J. Syst. Evol. Microbiol.">
        <title>The Global Catalogue of Microorganisms (GCM) 10K type strain sequencing project: providing services to taxonomists for standard genome sequencing and annotation.</title>
        <authorList>
            <consortium name="The Broad Institute Genomics Platform"/>
            <consortium name="The Broad Institute Genome Sequencing Center for Infectious Disease"/>
            <person name="Wu L."/>
            <person name="Ma J."/>
        </authorList>
    </citation>
    <scope>NUCLEOTIDE SEQUENCE [LARGE SCALE GENOMIC DNA]</scope>
    <source>
        <strain evidence="2">CCUG 53915</strain>
    </source>
</reference>
<protein>
    <submittedName>
        <fullName evidence="1">Uncharacterized protein</fullName>
    </submittedName>
</protein>
<proteinExistence type="predicted"/>